<evidence type="ECO:0000256" key="1">
    <source>
        <dbReference type="ARBA" id="ARBA00004781"/>
    </source>
</evidence>
<dbReference type="GO" id="GO:0005829">
    <property type="term" value="C:cytosol"/>
    <property type="evidence" value="ECO:0007669"/>
    <property type="project" value="TreeGrafter"/>
</dbReference>
<dbReference type="RefSeq" id="WP_208078149.1">
    <property type="nucleotide sequence ID" value="NZ_CP071869.1"/>
</dbReference>
<evidence type="ECO:0000313" key="8">
    <source>
        <dbReference type="EMBL" id="QTE22354.1"/>
    </source>
</evidence>
<sequence length="299" mass="33990">MKKIVITGSNGLLGQSLLNLLLEEKDKYKIIGFSRGENRSGRNDFTYVSMDITQELILKEKLQEINPAVIINTAAMTQVDDCENNKEVCDLLNVTVVKWLVEVSKEINAHLIHISTDFIFDGKKGNYTETDTPNPLSYYGLSKLKSEEILIKSNINYTILRTILVYGKVFDMNRNNIVLWVKKMLEQQKEITIVNDQFRAPTYVEDLAIACKISIDKKATGIYNIASKKILSVYEIAQQIAGSFNLDKNLIKPISTSTLNQTAPRPAKTGFDLSKTNKELGFYPKSFKEDLERFKEKLM</sequence>
<evidence type="ECO:0000256" key="6">
    <source>
        <dbReference type="RuleBase" id="RU364082"/>
    </source>
</evidence>
<comment type="similarity">
    <text evidence="2 6">Belongs to the dTDP-4-dehydrorhamnose reductase family.</text>
</comment>
<gene>
    <name evidence="8" type="ORF">J3359_16340</name>
</gene>
<organism evidence="8 9">
    <name type="scientific">Polaribacter cellanae</name>
    <dbReference type="NCBI Taxonomy" id="2818493"/>
    <lineage>
        <taxon>Bacteria</taxon>
        <taxon>Pseudomonadati</taxon>
        <taxon>Bacteroidota</taxon>
        <taxon>Flavobacteriia</taxon>
        <taxon>Flavobacteriales</taxon>
        <taxon>Flavobacteriaceae</taxon>
    </lineage>
</organism>
<dbReference type="EMBL" id="CP071869">
    <property type="protein sequence ID" value="QTE22354.1"/>
    <property type="molecule type" value="Genomic_DNA"/>
</dbReference>
<keyword evidence="6" id="KW-0560">Oxidoreductase</keyword>
<dbReference type="InterPro" id="IPR036291">
    <property type="entry name" value="NAD(P)-bd_dom_sf"/>
</dbReference>
<dbReference type="GO" id="GO:0019305">
    <property type="term" value="P:dTDP-rhamnose biosynthetic process"/>
    <property type="evidence" value="ECO:0007669"/>
    <property type="project" value="TreeGrafter"/>
</dbReference>
<dbReference type="InterPro" id="IPR029903">
    <property type="entry name" value="RmlD-like-bd"/>
</dbReference>
<dbReference type="Pfam" id="PF04321">
    <property type="entry name" value="RmlD_sub_bind"/>
    <property type="match status" value="1"/>
</dbReference>
<dbReference type="GO" id="GO:0008831">
    <property type="term" value="F:dTDP-4-dehydrorhamnose reductase activity"/>
    <property type="evidence" value="ECO:0007669"/>
    <property type="project" value="UniProtKB-EC"/>
</dbReference>
<dbReference type="Proteomes" id="UP000663920">
    <property type="component" value="Chromosome"/>
</dbReference>
<evidence type="ECO:0000259" key="7">
    <source>
        <dbReference type="Pfam" id="PF04321"/>
    </source>
</evidence>
<keyword evidence="6" id="KW-0521">NADP</keyword>
<dbReference type="CDD" id="cd05254">
    <property type="entry name" value="dTDP_HR_like_SDR_e"/>
    <property type="match status" value="1"/>
</dbReference>
<evidence type="ECO:0000256" key="2">
    <source>
        <dbReference type="ARBA" id="ARBA00010944"/>
    </source>
</evidence>
<comment type="catalytic activity">
    <reaction evidence="5">
        <text>dTDP-beta-L-rhamnose + NADP(+) = dTDP-4-dehydro-beta-L-rhamnose + NADPH + H(+)</text>
        <dbReference type="Rhea" id="RHEA:21796"/>
        <dbReference type="ChEBI" id="CHEBI:15378"/>
        <dbReference type="ChEBI" id="CHEBI:57510"/>
        <dbReference type="ChEBI" id="CHEBI:57783"/>
        <dbReference type="ChEBI" id="CHEBI:58349"/>
        <dbReference type="ChEBI" id="CHEBI:62830"/>
        <dbReference type="EC" id="1.1.1.133"/>
    </reaction>
</comment>
<comment type="pathway">
    <text evidence="1 6">Carbohydrate biosynthesis; dTDP-L-rhamnose biosynthesis.</text>
</comment>
<evidence type="ECO:0000313" key="9">
    <source>
        <dbReference type="Proteomes" id="UP000663920"/>
    </source>
</evidence>
<dbReference type="SUPFAM" id="SSF51735">
    <property type="entry name" value="NAD(P)-binding Rossmann-fold domains"/>
    <property type="match status" value="1"/>
</dbReference>
<feature type="domain" description="RmlD-like substrate binding" evidence="7">
    <location>
        <begin position="3"/>
        <end position="297"/>
    </location>
</feature>
<proteinExistence type="inferred from homology"/>
<dbReference type="PANTHER" id="PTHR10491">
    <property type="entry name" value="DTDP-4-DEHYDRORHAMNOSE REDUCTASE"/>
    <property type="match status" value="1"/>
</dbReference>
<dbReference type="KEGG" id="pcea:J3359_16340"/>
<evidence type="ECO:0000256" key="3">
    <source>
        <dbReference type="ARBA" id="ARBA00012929"/>
    </source>
</evidence>
<protein>
    <recommendedName>
        <fullName evidence="4 6">dTDP-4-dehydrorhamnose reductase</fullName>
        <ecNumber evidence="3 6">1.1.1.133</ecNumber>
    </recommendedName>
</protein>
<dbReference type="AlphaFoldDB" id="A0A975CN23"/>
<dbReference type="InterPro" id="IPR005913">
    <property type="entry name" value="dTDP_dehydrorham_reduct"/>
</dbReference>
<dbReference type="Gene3D" id="3.40.50.720">
    <property type="entry name" value="NAD(P)-binding Rossmann-like Domain"/>
    <property type="match status" value="1"/>
</dbReference>
<reference evidence="8 9" key="1">
    <citation type="submission" date="2021-03" db="EMBL/GenBank/DDBJ databases">
        <title>Complete genome of Polaribacter_sp.SM13.</title>
        <authorList>
            <person name="Jeong S.W."/>
            <person name="Bae J.W."/>
        </authorList>
    </citation>
    <scope>NUCLEOTIDE SEQUENCE [LARGE SCALE GENOMIC DNA]</scope>
    <source>
        <strain evidence="8 9">SM13</strain>
    </source>
</reference>
<evidence type="ECO:0000256" key="4">
    <source>
        <dbReference type="ARBA" id="ARBA00017099"/>
    </source>
</evidence>
<accession>A0A975CN23</accession>
<dbReference type="PANTHER" id="PTHR10491:SF4">
    <property type="entry name" value="METHIONINE ADENOSYLTRANSFERASE 2 SUBUNIT BETA"/>
    <property type="match status" value="1"/>
</dbReference>
<name>A0A975CN23_9FLAO</name>
<keyword evidence="9" id="KW-1185">Reference proteome</keyword>
<evidence type="ECO:0000256" key="5">
    <source>
        <dbReference type="ARBA" id="ARBA00048200"/>
    </source>
</evidence>
<comment type="function">
    <text evidence="6">Catalyzes the reduction of dTDP-6-deoxy-L-lyxo-4-hexulose to yield dTDP-L-rhamnose.</text>
</comment>
<dbReference type="EC" id="1.1.1.133" evidence="3 6"/>